<dbReference type="InterPro" id="IPR036705">
    <property type="entry name" value="Ribosyl_crysJ1_sf"/>
</dbReference>
<dbReference type="PANTHER" id="PTHR16222:SF24">
    <property type="entry name" value="ADP-RIBOSYLHYDROLASE ARH3"/>
    <property type="match status" value="1"/>
</dbReference>
<feature type="binding site" evidence="3">
    <location>
        <position position="261"/>
    </location>
    <ligand>
        <name>Mg(2+)</name>
        <dbReference type="ChEBI" id="CHEBI:18420"/>
        <label>1</label>
    </ligand>
</feature>
<dbReference type="InterPro" id="IPR005502">
    <property type="entry name" value="Ribosyl_crysJ1"/>
</dbReference>
<evidence type="ECO:0008006" key="6">
    <source>
        <dbReference type="Google" id="ProtNLM"/>
    </source>
</evidence>
<dbReference type="RefSeq" id="WP_079419713.1">
    <property type="nucleotide sequence ID" value="NZ_MBTG01000052.1"/>
</dbReference>
<feature type="binding site" evidence="3">
    <location>
        <position position="264"/>
    </location>
    <ligand>
        <name>Mg(2+)</name>
        <dbReference type="ChEBI" id="CHEBI:18420"/>
        <label>1</label>
    </ligand>
</feature>
<keyword evidence="5" id="KW-1185">Reference proteome</keyword>
<keyword evidence="3" id="KW-0479">Metal-binding</keyword>
<comment type="similarity">
    <text evidence="1">Belongs to the ADP-ribosylglycohydrolase family.</text>
</comment>
<dbReference type="Proteomes" id="UP000190626">
    <property type="component" value="Unassembled WGS sequence"/>
</dbReference>
<dbReference type="STRING" id="1469647.BC351_39295"/>
<dbReference type="GO" id="GO:0016787">
    <property type="term" value="F:hydrolase activity"/>
    <property type="evidence" value="ECO:0007669"/>
    <property type="project" value="UniProtKB-KW"/>
</dbReference>
<proteinExistence type="inferred from homology"/>
<feature type="binding site" evidence="3">
    <location>
        <position position="263"/>
    </location>
    <ligand>
        <name>Mg(2+)</name>
        <dbReference type="ChEBI" id="CHEBI:18420"/>
        <label>1</label>
    </ligand>
</feature>
<organism evidence="4 5">
    <name type="scientific">Paenibacillus ferrarius</name>
    <dbReference type="NCBI Taxonomy" id="1469647"/>
    <lineage>
        <taxon>Bacteria</taxon>
        <taxon>Bacillati</taxon>
        <taxon>Bacillota</taxon>
        <taxon>Bacilli</taxon>
        <taxon>Bacillales</taxon>
        <taxon>Paenibacillaceae</taxon>
        <taxon>Paenibacillus</taxon>
    </lineage>
</organism>
<gene>
    <name evidence="4" type="ORF">BC351_39295</name>
</gene>
<dbReference type="SUPFAM" id="SSF101478">
    <property type="entry name" value="ADP-ribosylglycohydrolase"/>
    <property type="match status" value="1"/>
</dbReference>
<dbReference type="EMBL" id="MBTG01000052">
    <property type="protein sequence ID" value="OPH47866.1"/>
    <property type="molecule type" value="Genomic_DNA"/>
</dbReference>
<evidence type="ECO:0000313" key="5">
    <source>
        <dbReference type="Proteomes" id="UP000190626"/>
    </source>
</evidence>
<dbReference type="InterPro" id="IPR050792">
    <property type="entry name" value="ADP-ribosylglycohydrolase"/>
</dbReference>
<feature type="binding site" evidence="3">
    <location>
        <position position="53"/>
    </location>
    <ligand>
        <name>Mg(2+)</name>
        <dbReference type="ChEBI" id="CHEBI:18420"/>
        <label>1</label>
    </ligand>
</feature>
<dbReference type="AlphaFoldDB" id="A0A1V4H9K1"/>
<dbReference type="OrthoDB" id="9798107at2"/>
<feature type="binding site" evidence="3">
    <location>
        <position position="52"/>
    </location>
    <ligand>
        <name>Mg(2+)</name>
        <dbReference type="ChEBI" id="CHEBI:18420"/>
        <label>1</label>
    </ligand>
</feature>
<sequence>MKIQVLAGLFGLCVGDALGVPVEFMPRTYLQENPVRDMIGYGTHHQPAGTWSDDSSLTFCLAESLCSGYDIYDIGNKCVQWYHKGYWTPHGKVFDIGNTTALALDTLCYELIRPDLAGLTGTRSNGNGSLMRILPLAYLLKNSPFEEKVPMITAVSSITHRHMRSILACVIYVELACQLLKGFTLRESYEQMQNTVKAYYQDEPELAHFKAVLDGNIADKSEDEIHSSGYVVHTLEASLWCLFNSGTYEEAVLKAVNLGEDTDTTGAVAGGLAGLLYGISSIPEVWINALAGKDRIVDLADRFTQKLLS</sequence>
<reference evidence="5" key="1">
    <citation type="submission" date="2016-07" db="EMBL/GenBank/DDBJ databases">
        <authorList>
            <person name="Florea S."/>
            <person name="Webb J.S."/>
            <person name="Jaromczyk J."/>
            <person name="Schardl C.L."/>
        </authorList>
    </citation>
    <scope>NUCLEOTIDE SEQUENCE [LARGE SCALE GENOMIC DNA]</scope>
    <source>
        <strain evidence="5">CY1</strain>
    </source>
</reference>
<accession>A0A1V4H9K1</accession>
<protein>
    <recommendedName>
        <fullName evidence="6">ADP-ribosylglycohydrolase</fullName>
    </recommendedName>
</protein>
<keyword evidence="3" id="KW-0460">Magnesium</keyword>
<keyword evidence="2" id="KW-0378">Hydrolase</keyword>
<feature type="binding site" evidence="3">
    <location>
        <position position="54"/>
    </location>
    <ligand>
        <name>Mg(2+)</name>
        <dbReference type="ChEBI" id="CHEBI:18420"/>
        <label>1</label>
    </ligand>
</feature>
<dbReference type="Gene3D" id="1.10.4080.10">
    <property type="entry name" value="ADP-ribosylation/Crystallin J1"/>
    <property type="match status" value="1"/>
</dbReference>
<evidence type="ECO:0000256" key="2">
    <source>
        <dbReference type="ARBA" id="ARBA00022801"/>
    </source>
</evidence>
<dbReference type="Pfam" id="PF03747">
    <property type="entry name" value="ADP_ribosyl_GH"/>
    <property type="match status" value="1"/>
</dbReference>
<dbReference type="PANTHER" id="PTHR16222">
    <property type="entry name" value="ADP-RIBOSYLGLYCOHYDROLASE"/>
    <property type="match status" value="1"/>
</dbReference>
<name>A0A1V4H9K1_9BACL</name>
<comment type="caution">
    <text evidence="4">The sequence shown here is derived from an EMBL/GenBank/DDBJ whole genome shotgun (WGS) entry which is preliminary data.</text>
</comment>
<evidence type="ECO:0000256" key="3">
    <source>
        <dbReference type="PIRSR" id="PIRSR605502-1"/>
    </source>
</evidence>
<evidence type="ECO:0000256" key="1">
    <source>
        <dbReference type="ARBA" id="ARBA00010702"/>
    </source>
</evidence>
<dbReference type="GO" id="GO:0046872">
    <property type="term" value="F:metal ion binding"/>
    <property type="evidence" value="ECO:0007669"/>
    <property type="project" value="UniProtKB-KW"/>
</dbReference>
<evidence type="ECO:0000313" key="4">
    <source>
        <dbReference type="EMBL" id="OPH47866.1"/>
    </source>
</evidence>
<comment type="cofactor">
    <cofactor evidence="3">
        <name>Mg(2+)</name>
        <dbReference type="ChEBI" id="CHEBI:18420"/>
    </cofactor>
    <text evidence="3">Binds 2 magnesium ions per subunit.</text>
</comment>